<accession>A0A4Q7PLJ3</accession>
<organism evidence="1 2">
    <name type="scientific">Cuneatibacter caecimuris</name>
    <dbReference type="NCBI Taxonomy" id="1796618"/>
    <lineage>
        <taxon>Bacteria</taxon>
        <taxon>Bacillati</taxon>
        <taxon>Bacillota</taxon>
        <taxon>Clostridia</taxon>
        <taxon>Lachnospirales</taxon>
        <taxon>Lachnospiraceae</taxon>
        <taxon>Cuneatibacter</taxon>
    </lineage>
</organism>
<reference evidence="1 2" key="1">
    <citation type="submission" date="2019-02" db="EMBL/GenBank/DDBJ databases">
        <title>Genomic Encyclopedia of Type Strains, Phase IV (KMG-IV): sequencing the most valuable type-strain genomes for metagenomic binning, comparative biology and taxonomic classification.</title>
        <authorList>
            <person name="Goeker M."/>
        </authorList>
    </citation>
    <scope>NUCLEOTIDE SEQUENCE [LARGE SCALE GENOMIC DNA]</scope>
    <source>
        <strain evidence="1 2">DSM 29486</strain>
    </source>
</reference>
<dbReference type="AlphaFoldDB" id="A0A4Q7PLJ3"/>
<gene>
    <name evidence="1" type="ORF">EV209_1650</name>
</gene>
<comment type="caution">
    <text evidence="1">The sequence shown here is derived from an EMBL/GenBank/DDBJ whole genome shotgun (WGS) entry which is preliminary data.</text>
</comment>
<protein>
    <submittedName>
        <fullName evidence="1">Uncharacterized protein</fullName>
    </submittedName>
</protein>
<keyword evidence="2" id="KW-1185">Reference proteome</keyword>
<dbReference type="EMBL" id="SGXF01000002">
    <property type="protein sequence ID" value="RZT01207.1"/>
    <property type="molecule type" value="Genomic_DNA"/>
</dbReference>
<name>A0A4Q7PLJ3_9FIRM</name>
<sequence length="45" mass="5513">MKKAKLLFHKYADLKKKEVYAIYYKRSKTIYYNTCCNKGQLIYLK</sequence>
<proteinExistence type="predicted"/>
<dbReference type="Proteomes" id="UP000292927">
    <property type="component" value="Unassembled WGS sequence"/>
</dbReference>
<evidence type="ECO:0000313" key="1">
    <source>
        <dbReference type="EMBL" id="RZT01207.1"/>
    </source>
</evidence>
<evidence type="ECO:0000313" key="2">
    <source>
        <dbReference type="Proteomes" id="UP000292927"/>
    </source>
</evidence>